<evidence type="ECO:0000313" key="3">
    <source>
        <dbReference type="Proteomes" id="UP001549749"/>
    </source>
</evidence>
<keyword evidence="1" id="KW-0812">Transmembrane</keyword>
<evidence type="ECO:0000313" key="2">
    <source>
        <dbReference type="EMBL" id="MET6996331.1"/>
    </source>
</evidence>
<gene>
    <name evidence="2" type="ORF">ABR189_03090</name>
</gene>
<name>A0ABV2SZX9_9BACT</name>
<organism evidence="2 3">
    <name type="scientific">Chitinophaga defluvii</name>
    <dbReference type="NCBI Taxonomy" id="3163343"/>
    <lineage>
        <taxon>Bacteria</taxon>
        <taxon>Pseudomonadati</taxon>
        <taxon>Bacteroidota</taxon>
        <taxon>Chitinophagia</taxon>
        <taxon>Chitinophagales</taxon>
        <taxon>Chitinophagaceae</taxon>
        <taxon>Chitinophaga</taxon>
    </lineage>
</organism>
<reference evidence="2 3" key="1">
    <citation type="submission" date="2024-06" db="EMBL/GenBank/DDBJ databases">
        <title>Chitinophaga defluvii sp. nov., isolated from municipal sewage.</title>
        <authorList>
            <person name="Zhang L."/>
        </authorList>
    </citation>
    <scope>NUCLEOTIDE SEQUENCE [LARGE SCALE GENOMIC DNA]</scope>
    <source>
        <strain evidence="2 3">H8</strain>
    </source>
</reference>
<evidence type="ECO:0000256" key="1">
    <source>
        <dbReference type="SAM" id="Phobius"/>
    </source>
</evidence>
<dbReference type="EMBL" id="JBEXAC010000001">
    <property type="protein sequence ID" value="MET6996331.1"/>
    <property type="molecule type" value="Genomic_DNA"/>
</dbReference>
<dbReference type="Proteomes" id="UP001549749">
    <property type="component" value="Unassembled WGS sequence"/>
</dbReference>
<feature type="transmembrane region" description="Helical" evidence="1">
    <location>
        <begin position="50"/>
        <end position="71"/>
    </location>
</feature>
<proteinExistence type="predicted"/>
<evidence type="ECO:0008006" key="4">
    <source>
        <dbReference type="Google" id="ProtNLM"/>
    </source>
</evidence>
<keyword evidence="1" id="KW-1133">Transmembrane helix</keyword>
<dbReference type="RefSeq" id="WP_354658977.1">
    <property type="nucleotide sequence ID" value="NZ_JBEXAC010000001.1"/>
</dbReference>
<sequence>MKSDEKTAQILAALQALQPALNEEDAAKLTNSIMAGIANKKQVSKTRGKLLSMAKTISAAAAILLLVFLLYQQVAESDEHQSGVIYNPYYKKIARNQGSLPPTKSMSELLDHYWQLQKDKSTIAGFREQYHQMSGKK</sequence>
<accession>A0ABV2SZX9</accession>
<protein>
    <recommendedName>
        <fullName evidence="4">Orphan protein</fullName>
    </recommendedName>
</protein>
<keyword evidence="3" id="KW-1185">Reference proteome</keyword>
<comment type="caution">
    <text evidence="2">The sequence shown here is derived from an EMBL/GenBank/DDBJ whole genome shotgun (WGS) entry which is preliminary data.</text>
</comment>
<keyword evidence="1" id="KW-0472">Membrane</keyword>